<name>A0AAW2H608_9HYME</name>
<sequence>MPERIPMYNRYQREDSMLHNVRASTPFSRDRVSKRTMLPSLEYALTRPTANNRKHEGATEQILCPLQIINRTKNYQGLISTVSVATSSQNCGENLTFRGASKDAISVCVTTIERIINSRKNQECVIASSRA</sequence>
<dbReference type="Proteomes" id="UP001430953">
    <property type="component" value="Unassembled WGS sequence"/>
</dbReference>
<reference evidence="1 2" key="1">
    <citation type="submission" date="2023-03" db="EMBL/GenBank/DDBJ databases">
        <title>High recombination rates correlate with genetic variation in Cardiocondyla obscurior ants.</title>
        <authorList>
            <person name="Errbii M."/>
        </authorList>
    </citation>
    <scope>NUCLEOTIDE SEQUENCE [LARGE SCALE GENOMIC DNA]</scope>
    <source>
        <strain evidence="1">Alpha-2009</strain>
        <tissue evidence="1">Whole body</tissue>
    </source>
</reference>
<keyword evidence="2" id="KW-1185">Reference proteome</keyword>
<accession>A0AAW2H608</accession>
<dbReference type="AlphaFoldDB" id="A0AAW2H608"/>
<gene>
    <name evidence="1" type="ORF">PUN28_001531</name>
</gene>
<dbReference type="EMBL" id="JADYXP020000001">
    <property type="protein sequence ID" value="KAL0134817.1"/>
    <property type="molecule type" value="Genomic_DNA"/>
</dbReference>
<proteinExistence type="predicted"/>
<organism evidence="1 2">
    <name type="scientific">Cardiocondyla obscurior</name>
    <dbReference type="NCBI Taxonomy" id="286306"/>
    <lineage>
        <taxon>Eukaryota</taxon>
        <taxon>Metazoa</taxon>
        <taxon>Ecdysozoa</taxon>
        <taxon>Arthropoda</taxon>
        <taxon>Hexapoda</taxon>
        <taxon>Insecta</taxon>
        <taxon>Pterygota</taxon>
        <taxon>Neoptera</taxon>
        <taxon>Endopterygota</taxon>
        <taxon>Hymenoptera</taxon>
        <taxon>Apocrita</taxon>
        <taxon>Aculeata</taxon>
        <taxon>Formicoidea</taxon>
        <taxon>Formicidae</taxon>
        <taxon>Myrmicinae</taxon>
        <taxon>Cardiocondyla</taxon>
    </lineage>
</organism>
<protein>
    <submittedName>
        <fullName evidence="1">Uncharacterized protein</fullName>
    </submittedName>
</protein>
<comment type="caution">
    <text evidence="1">The sequence shown here is derived from an EMBL/GenBank/DDBJ whole genome shotgun (WGS) entry which is preliminary data.</text>
</comment>
<evidence type="ECO:0000313" key="1">
    <source>
        <dbReference type="EMBL" id="KAL0134817.1"/>
    </source>
</evidence>
<evidence type="ECO:0000313" key="2">
    <source>
        <dbReference type="Proteomes" id="UP001430953"/>
    </source>
</evidence>